<keyword evidence="3" id="KW-0862">Zinc</keyword>
<evidence type="ECO:0000256" key="1">
    <source>
        <dbReference type="ARBA" id="ARBA00022723"/>
    </source>
</evidence>
<proteinExistence type="predicted"/>
<dbReference type="InterPro" id="IPR002893">
    <property type="entry name" value="Znf_MYND"/>
</dbReference>
<reference evidence="7" key="1">
    <citation type="submission" date="2023-03" db="EMBL/GenBank/DDBJ databases">
        <title>Massive genome expansion in bonnet fungi (Mycena s.s.) driven by repeated elements and novel gene families across ecological guilds.</title>
        <authorList>
            <consortium name="Lawrence Berkeley National Laboratory"/>
            <person name="Harder C.B."/>
            <person name="Miyauchi S."/>
            <person name="Viragh M."/>
            <person name="Kuo A."/>
            <person name="Thoen E."/>
            <person name="Andreopoulos B."/>
            <person name="Lu D."/>
            <person name="Skrede I."/>
            <person name="Drula E."/>
            <person name="Henrissat B."/>
            <person name="Morin E."/>
            <person name="Kohler A."/>
            <person name="Barry K."/>
            <person name="LaButti K."/>
            <person name="Morin E."/>
            <person name="Salamov A."/>
            <person name="Lipzen A."/>
            <person name="Mereny Z."/>
            <person name="Hegedus B."/>
            <person name="Baldrian P."/>
            <person name="Stursova M."/>
            <person name="Weitz H."/>
            <person name="Taylor A."/>
            <person name="Grigoriev I.V."/>
            <person name="Nagy L.G."/>
            <person name="Martin F."/>
            <person name="Kauserud H."/>
        </authorList>
    </citation>
    <scope>NUCLEOTIDE SEQUENCE</scope>
    <source>
        <strain evidence="7">CBHHK067</strain>
    </source>
</reference>
<keyword evidence="5" id="KW-0812">Transmembrane</keyword>
<evidence type="ECO:0000259" key="6">
    <source>
        <dbReference type="Pfam" id="PF01753"/>
    </source>
</evidence>
<dbReference type="EMBL" id="JARKIE010000066">
    <property type="protein sequence ID" value="KAJ7690230.1"/>
    <property type="molecule type" value="Genomic_DNA"/>
</dbReference>
<evidence type="ECO:0000256" key="5">
    <source>
        <dbReference type="SAM" id="Phobius"/>
    </source>
</evidence>
<gene>
    <name evidence="7" type="ORF">B0H17DRAFT_1134493</name>
</gene>
<dbReference type="AlphaFoldDB" id="A0AAD7DFP9"/>
<dbReference type="Pfam" id="PF01753">
    <property type="entry name" value="zf-MYND"/>
    <property type="match status" value="1"/>
</dbReference>
<evidence type="ECO:0000256" key="3">
    <source>
        <dbReference type="ARBA" id="ARBA00022833"/>
    </source>
</evidence>
<dbReference type="Gene3D" id="6.10.140.2220">
    <property type="match status" value="1"/>
</dbReference>
<keyword evidence="5" id="KW-0472">Membrane</keyword>
<evidence type="ECO:0000313" key="8">
    <source>
        <dbReference type="Proteomes" id="UP001221757"/>
    </source>
</evidence>
<feature type="compositionally biased region" description="Low complexity" evidence="4">
    <location>
        <begin position="843"/>
        <end position="857"/>
    </location>
</feature>
<feature type="region of interest" description="Disordered" evidence="4">
    <location>
        <begin position="840"/>
        <end position="879"/>
    </location>
</feature>
<sequence length="944" mass="104330">MSANHAQANAEIILALSKMGIYMERNRAKLSALSPAAQNTRLRKVFDRAVENCCILPLLFDKDHREAGKLVLGDLPEWTGWRISRKGRLALGMDNFVRNLGTHSLWAPFRMGRYSVTESALVQGASVRLKDDILDMESLLLRWLIFITPIDLLGTDYPGGFWSLGDSSRVAASSVRTACLAVQPLDVFEVQLPDDIDDVNSESEEPEMKQAGYRVLKHEVNNCLSTQKCQYPSHRGNDNRRAIPIIVVRLGSQKNVKTLIEFAHLGGFDPVNTHLTPAHLVIFSRLLESNSRRLAPSEVVKYQERVPKHIAKGTKISFFSPLYCPGANLADQLEIGRVTYCSTEHQSADWPTHKAVCRSKTPKTPIGIRANPAVLSSSIVKVLLPLEYRSQSDNSFGPKFVNYVNPAERLKPPRKLYEKPQPAKTVYAHGERFIVRARWGGHADRMFGVHESDRRSGNIAAADKEQQGFLDFFMSVLHFVDRPLTCGILLQKQTGCIGTTMVLGPNMKFEDDVDNSPIFDTVVDIIKRSPKDKGEAAYFWATRKGDCIEVDLTPLSFSDAIYHAKLPPAHRASVRTSHSALRLGFAQGSSALGGAREIFQTLRPEFGRDAPLTPPPIPSASEPPLCAVFTAMPNQIPTNLSNESAASSARQVTLVAVSTGGAIVLVFLVFAVIFFRVRSKQRRKELTDTLLREERKGKGAGEMGMLDSEFESVRGRPSTQIAYHLQLSPDIERRAQDPAEHEPASNTRYTTLPPFLFPRRTSDCGSAFREEVWPPPRQESVFVDPLLHAPPDDLSRIVTDIMGQPAGAASAASLPAYFSGTMSPRSRRNSCSTIYAATPRRYSSTSTPTLPLSTTSGSDDDPPWPPTPGRLSDSTSAPPVSFWQRPGAPLLATPARPFLVSKTPMALRPSTGDGSLRVKNWLERTPRSLDRTPYIARRAASEGH</sequence>
<feature type="transmembrane region" description="Helical" evidence="5">
    <location>
        <begin position="652"/>
        <end position="675"/>
    </location>
</feature>
<name>A0AAD7DFP9_MYCRO</name>
<evidence type="ECO:0000313" key="7">
    <source>
        <dbReference type="EMBL" id="KAJ7690230.1"/>
    </source>
</evidence>
<comment type="caution">
    <text evidence="7">The sequence shown here is derived from an EMBL/GenBank/DDBJ whole genome shotgun (WGS) entry which is preliminary data.</text>
</comment>
<dbReference type="GO" id="GO:0008270">
    <property type="term" value="F:zinc ion binding"/>
    <property type="evidence" value="ECO:0007669"/>
    <property type="project" value="UniProtKB-KW"/>
</dbReference>
<dbReference type="Proteomes" id="UP001221757">
    <property type="component" value="Unassembled WGS sequence"/>
</dbReference>
<keyword evidence="8" id="KW-1185">Reference proteome</keyword>
<evidence type="ECO:0000256" key="2">
    <source>
        <dbReference type="ARBA" id="ARBA00022771"/>
    </source>
</evidence>
<keyword evidence="1" id="KW-0479">Metal-binding</keyword>
<feature type="domain" description="MYND-type" evidence="6">
    <location>
        <begin position="337"/>
        <end position="357"/>
    </location>
</feature>
<keyword evidence="5" id="KW-1133">Transmembrane helix</keyword>
<organism evidence="7 8">
    <name type="scientific">Mycena rosella</name>
    <name type="common">Pink bonnet</name>
    <name type="synonym">Agaricus rosellus</name>
    <dbReference type="NCBI Taxonomy" id="1033263"/>
    <lineage>
        <taxon>Eukaryota</taxon>
        <taxon>Fungi</taxon>
        <taxon>Dikarya</taxon>
        <taxon>Basidiomycota</taxon>
        <taxon>Agaricomycotina</taxon>
        <taxon>Agaricomycetes</taxon>
        <taxon>Agaricomycetidae</taxon>
        <taxon>Agaricales</taxon>
        <taxon>Marasmiineae</taxon>
        <taxon>Mycenaceae</taxon>
        <taxon>Mycena</taxon>
    </lineage>
</organism>
<dbReference type="SUPFAM" id="SSF144232">
    <property type="entry name" value="HIT/MYND zinc finger-like"/>
    <property type="match status" value="1"/>
</dbReference>
<keyword evidence="2" id="KW-0863">Zinc-finger</keyword>
<evidence type="ECO:0000256" key="4">
    <source>
        <dbReference type="SAM" id="MobiDB-lite"/>
    </source>
</evidence>
<accession>A0AAD7DFP9</accession>
<protein>
    <recommendedName>
        <fullName evidence="6">MYND-type domain-containing protein</fullName>
    </recommendedName>
</protein>